<dbReference type="EMBL" id="JBHUOZ010000001">
    <property type="protein sequence ID" value="MFD2918265.1"/>
    <property type="molecule type" value="Genomic_DNA"/>
</dbReference>
<dbReference type="RefSeq" id="WP_386094081.1">
    <property type="nucleotide sequence ID" value="NZ_JBHUOZ010000001.1"/>
</dbReference>
<evidence type="ECO:0000313" key="3">
    <source>
        <dbReference type="Proteomes" id="UP001597511"/>
    </source>
</evidence>
<comment type="caution">
    <text evidence="2">The sequence shown here is derived from an EMBL/GenBank/DDBJ whole genome shotgun (WGS) entry which is preliminary data.</text>
</comment>
<keyword evidence="1" id="KW-0732">Signal</keyword>
<dbReference type="InterPro" id="IPR032276">
    <property type="entry name" value="DUF4836"/>
</dbReference>
<dbReference type="Pfam" id="PF16120">
    <property type="entry name" value="DUF4836"/>
    <property type="match status" value="1"/>
</dbReference>
<proteinExistence type="predicted"/>
<feature type="chain" id="PRO_5046559127" evidence="1">
    <location>
        <begin position="19"/>
        <end position="564"/>
    </location>
</feature>
<evidence type="ECO:0000313" key="2">
    <source>
        <dbReference type="EMBL" id="MFD2918265.1"/>
    </source>
</evidence>
<feature type="signal peptide" evidence="1">
    <location>
        <begin position="1"/>
        <end position="18"/>
    </location>
</feature>
<accession>A0ABW6A1C5</accession>
<gene>
    <name evidence="2" type="ORF">ACFS6H_01010</name>
</gene>
<organism evidence="2 3">
    <name type="scientific">Terrimonas rubra</name>
    <dbReference type="NCBI Taxonomy" id="1035890"/>
    <lineage>
        <taxon>Bacteria</taxon>
        <taxon>Pseudomonadati</taxon>
        <taxon>Bacteroidota</taxon>
        <taxon>Chitinophagia</taxon>
        <taxon>Chitinophagales</taxon>
        <taxon>Chitinophagaceae</taxon>
        <taxon>Terrimonas</taxon>
    </lineage>
</organism>
<dbReference type="PROSITE" id="PS51257">
    <property type="entry name" value="PROKAR_LIPOPROTEIN"/>
    <property type="match status" value="1"/>
</dbReference>
<name>A0ABW6A1C5_9BACT</name>
<dbReference type="Proteomes" id="UP001597511">
    <property type="component" value="Unassembled WGS sequence"/>
</dbReference>
<reference evidence="3" key="1">
    <citation type="journal article" date="2019" name="Int. J. Syst. Evol. Microbiol.">
        <title>The Global Catalogue of Microorganisms (GCM) 10K type strain sequencing project: providing services to taxonomists for standard genome sequencing and annotation.</title>
        <authorList>
            <consortium name="The Broad Institute Genomics Platform"/>
            <consortium name="The Broad Institute Genome Sequencing Center for Infectious Disease"/>
            <person name="Wu L."/>
            <person name="Ma J."/>
        </authorList>
    </citation>
    <scope>NUCLEOTIDE SEQUENCE [LARGE SCALE GENOMIC DNA]</scope>
    <source>
        <strain evidence="3">KCTC 23299</strain>
    </source>
</reference>
<keyword evidence="3" id="KW-1185">Reference proteome</keyword>
<sequence>MKLKFLSFLAIIGIMVLASCNKSGKTGLLVPEDAAVVFTINSQSLSEKMTWDDIQASEWYKDMQKKSTNDDTAMAALVANPEKSGIDIKAGFAFFMKPQNNGGYLVFQGKLKSAADFEAALKNVKQGISIQKKDDLSYTSLDDDAILTWNSSRFMFIADAPMNLTNDFRGSGRSTRFGTDSLLTFAKTTYALSGKKLLDSDKRFADLVTSKGDLHYWISAEKMYSNSFAGGILSMMKFNSLIEGNISTGTLSFENGKISLTGEQFYGKELAKIMDKYNNEGVSADVINRLPSGEALAAGVYKLSIPMIIDIIRLAGADGIANSYLGKNNLSLEEIAAAFKGDIAFALTGMEKKTVTSTYDGYDGKPESYTYEKENPKMVFGISVVQDKFNKLYDMFLKEMGGEKPNDIFVKNEKDWFIVGTDSAAQEAFLAGNNKPNYADKLKGNNLNFFVNIPQVIETFRSKNNDSIANAMTDLSKATWQEFTFNCDYKKSKATYNMEVLLSDKSVNSLKQLNKYADQMNVLEKKQRAKWETEYPTTIDTVIAAPNMPAPPPSASAIEVKPKK</sequence>
<evidence type="ECO:0000256" key="1">
    <source>
        <dbReference type="SAM" id="SignalP"/>
    </source>
</evidence>
<protein>
    <submittedName>
        <fullName evidence="2">DUF4836 family protein</fullName>
    </submittedName>
</protein>